<dbReference type="CDD" id="cd00167">
    <property type="entry name" value="SANT"/>
    <property type="match status" value="1"/>
</dbReference>
<dbReference type="Pfam" id="PF01388">
    <property type="entry name" value="ARID"/>
    <property type="match status" value="1"/>
</dbReference>
<accession>A0A0S3SZ05</accession>
<keyword evidence="1" id="KW-0539">Nucleus</keyword>
<feature type="compositionally biased region" description="Acidic residues" evidence="2">
    <location>
        <begin position="207"/>
        <end position="217"/>
    </location>
</feature>
<dbReference type="InterPro" id="IPR001005">
    <property type="entry name" value="SANT/Myb"/>
</dbReference>
<dbReference type="EMBL" id="AP015042">
    <property type="protein sequence ID" value="BAT97963.1"/>
    <property type="molecule type" value="Genomic_DNA"/>
</dbReference>
<dbReference type="InterPro" id="IPR000949">
    <property type="entry name" value="ELM2_dom"/>
</dbReference>
<dbReference type="PANTHER" id="PTHR46410:SF1">
    <property type="entry name" value="AT-RICH INTERACTIVE DOMAIN-CONTAINING PROTEIN 1"/>
    <property type="match status" value="1"/>
</dbReference>
<feature type="compositionally biased region" description="Polar residues" evidence="2">
    <location>
        <begin position="643"/>
        <end position="656"/>
    </location>
</feature>
<gene>
    <name evidence="4" type="primary">Vigan.09G155800</name>
    <name evidence="4" type="ORF">VIGAN_09155800</name>
</gene>
<dbReference type="SMART" id="SM01189">
    <property type="entry name" value="ELM2"/>
    <property type="match status" value="1"/>
</dbReference>
<sequence>MSMAGRLQLYDGVREEDSGEIFGGSNDDSLCRFERLFAEFFSEICAFNCVLHYPPMLSDGQDVDLYRLFLVVRGKGGYDAVCKGKLWDSVGEESGMGVSVGSSVELVYSRYLSALDSWMKKVAESKVSPEFGVVDDRDKFGRRLMELQAEVEGLLSGCADERVVLVGEDVEGGLDEDDHNLDGRELSGANGVKSNGDEGGEHRQCDDSEMPDNDMDEAVLGNSDKGNDLMGGEEGFDGGKMPEEQAVDISDGANKSGTGVVSGGKQCDDSDDKGLVLDASGGNSDDDSSGHKRKREGSVWDSSSDDCDSPSRKRMRESAMDMLSWITGVAKDPGDPEVGSIPEKSKWKSYSSQEVWKQVLLFREATFYRRGSEASNEQRNWQNQKMHPCLYEEQVGTNYNLRDRLKCDKKLLFGKSASLRSSSDSSLATENRTPGSHTEGQSELRDSPDANSGLDKCATVRIPLGTNHQAEIPEWTGVTSESDSKWLGTRIWPQETVNTRLIERDPIGKGRQGSCGCPEEGSVECVRFHISEKRAKVKLELGNAFYDWDFDRVGEEVRLMWTKEEEKKFEDVVRSNPPSLEKYYWDYIFRAFPDKSRAELVSYYFNVFMLQRRGYQNRHTPDDIDSDDNDDEAGPLRNVFGPQIQNSGHEMQSSRGSILLTPKKTRKKGK</sequence>
<feature type="compositionally biased region" description="Basic and acidic residues" evidence="2">
    <location>
        <begin position="266"/>
        <end position="275"/>
    </location>
</feature>
<dbReference type="CDD" id="cd16100">
    <property type="entry name" value="ARID"/>
    <property type="match status" value="1"/>
</dbReference>
<feature type="region of interest" description="Disordered" evidence="2">
    <location>
        <begin position="618"/>
        <end position="670"/>
    </location>
</feature>
<keyword evidence="5" id="KW-1185">Reference proteome</keyword>
<evidence type="ECO:0000313" key="4">
    <source>
        <dbReference type="EMBL" id="BAT97963.1"/>
    </source>
</evidence>
<dbReference type="Proteomes" id="UP000291084">
    <property type="component" value="Chromosome 9"/>
</dbReference>
<protein>
    <recommendedName>
        <fullName evidence="3">ARID domain-containing protein</fullName>
    </recommendedName>
</protein>
<feature type="region of interest" description="Disordered" evidence="2">
    <location>
        <begin position="172"/>
        <end position="316"/>
    </location>
</feature>
<feature type="compositionally biased region" description="Basic and acidic residues" evidence="2">
    <location>
        <begin position="195"/>
        <end position="206"/>
    </location>
</feature>
<dbReference type="SMART" id="SM00501">
    <property type="entry name" value="BRIGHT"/>
    <property type="match status" value="1"/>
</dbReference>
<feature type="region of interest" description="Disordered" evidence="2">
    <location>
        <begin position="422"/>
        <end position="455"/>
    </location>
</feature>
<evidence type="ECO:0000256" key="2">
    <source>
        <dbReference type="SAM" id="MobiDB-lite"/>
    </source>
</evidence>
<dbReference type="SUPFAM" id="SSF46774">
    <property type="entry name" value="ARID-like"/>
    <property type="match status" value="1"/>
</dbReference>
<dbReference type="OrthoDB" id="1938591at2759"/>
<dbReference type="Gene3D" id="1.10.150.60">
    <property type="entry name" value="ARID DNA-binding domain"/>
    <property type="match status" value="1"/>
</dbReference>
<feature type="domain" description="ARID" evidence="3">
    <location>
        <begin position="27"/>
        <end position="120"/>
    </location>
</feature>
<dbReference type="InterPro" id="IPR036431">
    <property type="entry name" value="ARID_dom_sf"/>
</dbReference>
<dbReference type="PROSITE" id="PS51011">
    <property type="entry name" value="ARID"/>
    <property type="match status" value="1"/>
</dbReference>
<dbReference type="SMART" id="SM01014">
    <property type="entry name" value="ARID"/>
    <property type="match status" value="1"/>
</dbReference>
<dbReference type="GO" id="GO:0003677">
    <property type="term" value="F:DNA binding"/>
    <property type="evidence" value="ECO:0007669"/>
    <property type="project" value="InterPro"/>
</dbReference>
<reference evidence="4 5" key="1">
    <citation type="journal article" date="2015" name="Sci. Rep.">
        <title>The power of single molecule real-time sequencing technology in the de novo assembly of a eukaryotic genome.</title>
        <authorList>
            <person name="Sakai H."/>
            <person name="Naito K."/>
            <person name="Ogiso-Tanaka E."/>
            <person name="Takahashi Y."/>
            <person name="Iseki K."/>
            <person name="Muto C."/>
            <person name="Satou K."/>
            <person name="Teruya K."/>
            <person name="Shiroma A."/>
            <person name="Shimoji M."/>
            <person name="Hirano T."/>
            <person name="Itoh T."/>
            <person name="Kaga A."/>
            <person name="Tomooka N."/>
        </authorList>
    </citation>
    <scope>NUCLEOTIDE SEQUENCE [LARGE SCALE GENOMIC DNA]</scope>
    <source>
        <strain evidence="5">cv. Shumari</strain>
    </source>
</reference>
<organism evidence="4 5">
    <name type="scientific">Vigna angularis var. angularis</name>
    <dbReference type="NCBI Taxonomy" id="157739"/>
    <lineage>
        <taxon>Eukaryota</taxon>
        <taxon>Viridiplantae</taxon>
        <taxon>Streptophyta</taxon>
        <taxon>Embryophyta</taxon>
        <taxon>Tracheophyta</taxon>
        <taxon>Spermatophyta</taxon>
        <taxon>Magnoliopsida</taxon>
        <taxon>eudicotyledons</taxon>
        <taxon>Gunneridae</taxon>
        <taxon>Pentapetalae</taxon>
        <taxon>rosids</taxon>
        <taxon>fabids</taxon>
        <taxon>Fabales</taxon>
        <taxon>Fabaceae</taxon>
        <taxon>Papilionoideae</taxon>
        <taxon>50 kb inversion clade</taxon>
        <taxon>NPAAA clade</taxon>
        <taxon>indigoferoid/millettioid clade</taxon>
        <taxon>Phaseoleae</taxon>
        <taxon>Vigna</taxon>
    </lineage>
</organism>
<dbReference type="AlphaFoldDB" id="A0A0S3SZ05"/>
<feature type="compositionally biased region" description="Acidic residues" evidence="2">
    <location>
        <begin position="623"/>
        <end position="633"/>
    </location>
</feature>
<proteinExistence type="predicted"/>
<evidence type="ECO:0000259" key="3">
    <source>
        <dbReference type="PROSITE" id="PS51011"/>
    </source>
</evidence>
<dbReference type="PANTHER" id="PTHR46410">
    <property type="entry name" value="AT-RICH INTERACTIVE DOMAIN-CONTAINING PROTEIN 2"/>
    <property type="match status" value="1"/>
</dbReference>
<evidence type="ECO:0000256" key="1">
    <source>
        <dbReference type="ARBA" id="ARBA00023242"/>
    </source>
</evidence>
<feature type="compositionally biased region" description="Polar residues" evidence="2">
    <location>
        <begin position="429"/>
        <end position="439"/>
    </location>
</feature>
<evidence type="ECO:0000313" key="5">
    <source>
        <dbReference type="Proteomes" id="UP000291084"/>
    </source>
</evidence>
<name>A0A0S3SZ05_PHAAN</name>
<dbReference type="InterPro" id="IPR001606">
    <property type="entry name" value="ARID_dom"/>
</dbReference>